<keyword evidence="3 7" id="KW-0819">tRNA processing</keyword>
<dbReference type="NCBIfam" id="TIGR02432">
    <property type="entry name" value="lysidine_TilS_N"/>
    <property type="match status" value="1"/>
</dbReference>
<organism evidence="11 12">
    <name type="scientific">Pusillimonas noertemannii</name>
    <dbReference type="NCBI Taxonomy" id="305977"/>
    <lineage>
        <taxon>Bacteria</taxon>
        <taxon>Pseudomonadati</taxon>
        <taxon>Pseudomonadota</taxon>
        <taxon>Betaproteobacteria</taxon>
        <taxon>Burkholderiales</taxon>
        <taxon>Alcaligenaceae</taxon>
        <taxon>Pusillimonas</taxon>
    </lineage>
</organism>
<dbReference type="InterPro" id="IPR014729">
    <property type="entry name" value="Rossmann-like_a/b/a_fold"/>
</dbReference>
<evidence type="ECO:0000256" key="1">
    <source>
        <dbReference type="ARBA" id="ARBA00022490"/>
    </source>
</evidence>
<dbReference type="STRING" id="1231391.GCA_000308195_00404"/>
<dbReference type="PANTHER" id="PTHR43033">
    <property type="entry name" value="TRNA(ILE)-LYSIDINE SYNTHASE-RELATED"/>
    <property type="match status" value="1"/>
</dbReference>
<keyword evidence="1 7" id="KW-0963">Cytoplasm</keyword>
<dbReference type="Gene3D" id="3.40.50.620">
    <property type="entry name" value="HUPs"/>
    <property type="match status" value="1"/>
</dbReference>
<evidence type="ECO:0000313" key="11">
    <source>
        <dbReference type="EMBL" id="PVY61862.1"/>
    </source>
</evidence>
<sequence>MAATKRPVPDSTSSGKKSGKPAGLPFGSPALLSAIDRALASLDPTPRAVGVAVSGGADSAMLAVHAAEVARQRGIALHFLHVHHGLQLIADDWRGQVHDLAQLLAVPCHSMRVQVDPAGDGIESAARTARYRALAALAERAGVGHVLLAHHQDDQAETVLLRLLRGAGPQGLGAMAPQMHRDGLVYLRPWLDVSRASILRLADEFRRVAGWKPVHDPTNAEDRYTRSAVRERLTPQLDDRWPGWQATLARHARQSREASQVLQEVATQDLAGLEPSQDGRSFSLARWRELSQARQALVLRHWLAAQGLRMPTDARLAELMRQMRGLHALGHDRQMQVKHGDALIRCVRGRVLVE</sequence>
<evidence type="ECO:0000259" key="9">
    <source>
        <dbReference type="Pfam" id="PF01171"/>
    </source>
</evidence>
<evidence type="ECO:0000259" key="10">
    <source>
        <dbReference type="Pfam" id="PF09179"/>
    </source>
</evidence>
<proteinExistence type="inferred from homology"/>
<feature type="domain" description="tRNA(Ile)-lysidine/2-thiocytidine synthase N-terminal" evidence="9">
    <location>
        <begin position="49"/>
        <end position="231"/>
    </location>
</feature>
<evidence type="ECO:0000256" key="3">
    <source>
        <dbReference type="ARBA" id="ARBA00022694"/>
    </source>
</evidence>
<evidence type="ECO:0000256" key="7">
    <source>
        <dbReference type="HAMAP-Rule" id="MF_01161"/>
    </source>
</evidence>
<protein>
    <recommendedName>
        <fullName evidence="7">tRNA(Ile)-lysidine synthase</fullName>
        <ecNumber evidence="7">6.3.4.19</ecNumber>
    </recommendedName>
    <alternativeName>
        <fullName evidence="7">tRNA(Ile)-2-lysyl-cytidine synthase</fullName>
    </alternativeName>
    <alternativeName>
        <fullName evidence="7">tRNA(Ile)-lysidine synthetase</fullName>
    </alternativeName>
</protein>
<keyword evidence="2 7" id="KW-0436">Ligase</keyword>
<comment type="function">
    <text evidence="7">Ligates lysine onto the cytidine present at position 34 of the AUA codon-specific tRNA(Ile) that contains the anticodon CAU, in an ATP-dependent manner. Cytidine is converted to lysidine, thus changing the amino acid specificity of the tRNA from methionine to isoleucine.</text>
</comment>
<gene>
    <name evidence="7" type="primary">tilS</name>
    <name evidence="11" type="ORF">C7440_2595</name>
</gene>
<dbReference type="GO" id="GO:0006400">
    <property type="term" value="P:tRNA modification"/>
    <property type="evidence" value="ECO:0007669"/>
    <property type="project" value="UniProtKB-UniRule"/>
</dbReference>
<keyword evidence="4 7" id="KW-0547">Nucleotide-binding</keyword>
<dbReference type="EMBL" id="QEKO01000003">
    <property type="protein sequence ID" value="PVY61862.1"/>
    <property type="molecule type" value="Genomic_DNA"/>
</dbReference>
<dbReference type="GO" id="GO:0005737">
    <property type="term" value="C:cytoplasm"/>
    <property type="evidence" value="ECO:0007669"/>
    <property type="project" value="UniProtKB-SubCell"/>
</dbReference>
<dbReference type="AlphaFoldDB" id="A0A2U1CLJ5"/>
<dbReference type="SUPFAM" id="SSF52402">
    <property type="entry name" value="Adenine nucleotide alpha hydrolases-like"/>
    <property type="match status" value="1"/>
</dbReference>
<keyword evidence="5 7" id="KW-0067">ATP-binding</keyword>
<comment type="caution">
    <text evidence="11">The sequence shown here is derived from an EMBL/GenBank/DDBJ whole genome shotgun (WGS) entry which is preliminary data.</text>
</comment>
<evidence type="ECO:0000256" key="8">
    <source>
        <dbReference type="SAM" id="MobiDB-lite"/>
    </source>
</evidence>
<dbReference type="OrthoDB" id="9807403at2"/>
<dbReference type="Pfam" id="PF01171">
    <property type="entry name" value="ATP_bind_3"/>
    <property type="match status" value="1"/>
</dbReference>
<accession>A0A2U1CLJ5</accession>
<dbReference type="GO" id="GO:0032267">
    <property type="term" value="F:tRNA(Ile)-lysidine synthase activity"/>
    <property type="evidence" value="ECO:0007669"/>
    <property type="project" value="UniProtKB-EC"/>
</dbReference>
<dbReference type="Gene3D" id="1.20.59.20">
    <property type="match status" value="1"/>
</dbReference>
<evidence type="ECO:0000313" key="12">
    <source>
        <dbReference type="Proteomes" id="UP000246145"/>
    </source>
</evidence>
<evidence type="ECO:0000256" key="5">
    <source>
        <dbReference type="ARBA" id="ARBA00022840"/>
    </source>
</evidence>
<reference evidence="11 12" key="1">
    <citation type="submission" date="2018-04" db="EMBL/GenBank/DDBJ databases">
        <title>Genomic Encyclopedia of Type Strains, Phase IV (KMG-IV): sequencing the most valuable type-strain genomes for metagenomic binning, comparative biology and taxonomic classification.</title>
        <authorList>
            <person name="Goeker M."/>
        </authorList>
    </citation>
    <scope>NUCLEOTIDE SEQUENCE [LARGE SCALE GENOMIC DNA]</scope>
    <source>
        <strain evidence="11 12">DSM 10065</strain>
    </source>
</reference>
<comment type="subcellular location">
    <subcellularLocation>
        <location evidence="7">Cytoplasm</location>
    </subcellularLocation>
</comment>
<evidence type="ECO:0000256" key="2">
    <source>
        <dbReference type="ARBA" id="ARBA00022598"/>
    </source>
</evidence>
<dbReference type="InterPro" id="IPR011063">
    <property type="entry name" value="TilS/TtcA_N"/>
</dbReference>
<dbReference type="Pfam" id="PF09179">
    <property type="entry name" value="TilS"/>
    <property type="match status" value="1"/>
</dbReference>
<dbReference type="CDD" id="cd01992">
    <property type="entry name" value="TilS_N"/>
    <property type="match status" value="1"/>
</dbReference>
<comment type="similarity">
    <text evidence="7">Belongs to the tRNA(Ile)-lysidine synthase family.</text>
</comment>
<dbReference type="SUPFAM" id="SSF82829">
    <property type="entry name" value="MesJ substrate recognition domain-like"/>
    <property type="match status" value="1"/>
</dbReference>
<feature type="binding site" evidence="7">
    <location>
        <begin position="54"/>
        <end position="59"/>
    </location>
    <ligand>
        <name>ATP</name>
        <dbReference type="ChEBI" id="CHEBI:30616"/>
    </ligand>
</feature>
<keyword evidence="12" id="KW-1185">Reference proteome</keyword>
<comment type="domain">
    <text evidence="7">The N-terminal region contains the highly conserved SGGXDS motif, predicted to be a P-loop motif involved in ATP binding.</text>
</comment>
<dbReference type="HAMAP" id="MF_01161">
    <property type="entry name" value="tRNA_Ile_lys_synt"/>
    <property type="match status" value="1"/>
</dbReference>
<dbReference type="GO" id="GO:0005524">
    <property type="term" value="F:ATP binding"/>
    <property type="evidence" value="ECO:0007669"/>
    <property type="project" value="UniProtKB-UniRule"/>
</dbReference>
<comment type="catalytic activity">
    <reaction evidence="6 7">
        <text>cytidine(34) in tRNA(Ile2) + L-lysine + ATP = lysidine(34) in tRNA(Ile2) + AMP + diphosphate + H(+)</text>
        <dbReference type="Rhea" id="RHEA:43744"/>
        <dbReference type="Rhea" id="RHEA-COMP:10625"/>
        <dbReference type="Rhea" id="RHEA-COMP:10670"/>
        <dbReference type="ChEBI" id="CHEBI:15378"/>
        <dbReference type="ChEBI" id="CHEBI:30616"/>
        <dbReference type="ChEBI" id="CHEBI:32551"/>
        <dbReference type="ChEBI" id="CHEBI:33019"/>
        <dbReference type="ChEBI" id="CHEBI:82748"/>
        <dbReference type="ChEBI" id="CHEBI:83665"/>
        <dbReference type="ChEBI" id="CHEBI:456215"/>
        <dbReference type="EC" id="6.3.4.19"/>
    </reaction>
</comment>
<feature type="region of interest" description="Disordered" evidence="8">
    <location>
        <begin position="1"/>
        <end position="23"/>
    </location>
</feature>
<dbReference type="InterPro" id="IPR012094">
    <property type="entry name" value="tRNA_Ile_lys_synt"/>
</dbReference>
<dbReference type="Proteomes" id="UP000246145">
    <property type="component" value="Unassembled WGS sequence"/>
</dbReference>
<evidence type="ECO:0000256" key="4">
    <source>
        <dbReference type="ARBA" id="ARBA00022741"/>
    </source>
</evidence>
<dbReference type="InterPro" id="IPR012795">
    <property type="entry name" value="tRNA_Ile_lys_synt_N"/>
</dbReference>
<name>A0A2U1CLJ5_9BURK</name>
<dbReference type="EC" id="6.3.4.19" evidence="7"/>
<feature type="domain" description="tRNA(Ile)-lysidine synthase substrate-binding" evidence="10">
    <location>
        <begin position="283"/>
        <end position="351"/>
    </location>
</feature>
<evidence type="ECO:0000256" key="6">
    <source>
        <dbReference type="ARBA" id="ARBA00048539"/>
    </source>
</evidence>
<dbReference type="PANTHER" id="PTHR43033:SF1">
    <property type="entry name" value="TRNA(ILE)-LYSIDINE SYNTHASE-RELATED"/>
    <property type="match status" value="1"/>
</dbReference>
<dbReference type="InterPro" id="IPR015262">
    <property type="entry name" value="tRNA_Ile_lys_synt_subst-bd"/>
</dbReference>